<dbReference type="EMBL" id="KZ150036">
    <property type="protein sequence ID" value="PZC74634.1"/>
    <property type="molecule type" value="Genomic_DNA"/>
</dbReference>
<feature type="compositionally biased region" description="Polar residues" evidence="1">
    <location>
        <begin position="1"/>
        <end position="14"/>
    </location>
</feature>
<evidence type="ECO:0000256" key="1">
    <source>
        <dbReference type="SAM" id="MobiDB-lite"/>
    </source>
</evidence>
<accession>A0A2W1BLZ4</accession>
<keyword evidence="3" id="KW-1185">Reference proteome</keyword>
<evidence type="ECO:0000313" key="2">
    <source>
        <dbReference type="EMBL" id="PZC74634.1"/>
    </source>
</evidence>
<proteinExistence type="predicted"/>
<dbReference type="Proteomes" id="UP000249218">
    <property type="component" value="Unassembled WGS sequence"/>
</dbReference>
<gene>
    <name evidence="2" type="primary">HaOG207400</name>
    <name evidence="2" type="ORF">B5X24_HaOG207400</name>
</gene>
<reference evidence="2 3" key="1">
    <citation type="journal article" date="2017" name="BMC Biol.">
        <title>Genomic innovations, transcriptional plasticity and gene loss underlying the evolution and divergence of two highly polyphagous and invasive Helicoverpa pest species.</title>
        <authorList>
            <person name="Pearce S.L."/>
            <person name="Clarke D.F."/>
            <person name="East P.D."/>
            <person name="Elfekih S."/>
            <person name="Gordon K.H."/>
            <person name="Jermiin L.S."/>
            <person name="McGaughran A."/>
            <person name="Oakeshott J.G."/>
            <person name="Papanikolaou A."/>
            <person name="Perera O.P."/>
            <person name="Rane R.V."/>
            <person name="Richards S."/>
            <person name="Tay W.T."/>
            <person name="Walsh T.K."/>
            <person name="Anderson A."/>
            <person name="Anderson C.J."/>
            <person name="Asgari S."/>
            <person name="Board P.G."/>
            <person name="Bretschneider A."/>
            <person name="Campbell P.M."/>
            <person name="Chertemps T."/>
            <person name="Christeller J.T."/>
            <person name="Coppin C.W."/>
            <person name="Downes S.J."/>
            <person name="Duan G."/>
            <person name="Farnsworth C.A."/>
            <person name="Good R.T."/>
            <person name="Han L.B."/>
            <person name="Han Y.C."/>
            <person name="Hatje K."/>
            <person name="Horne I."/>
            <person name="Huang Y.P."/>
            <person name="Hughes D.S."/>
            <person name="Jacquin-Joly E."/>
            <person name="James W."/>
            <person name="Jhangiani S."/>
            <person name="Kollmar M."/>
            <person name="Kuwar S.S."/>
            <person name="Li S."/>
            <person name="Liu N.Y."/>
            <person name="Maibeche M.T."/>
            <person name="Miller J.R."/>
            <person name="Montagne N."/>
            <person name="Perry T."/>
            <person name="Qu J."/>
            <person name="Song S.V."/>
            <person name="Sutton G.G."/>
            <person name="Vogel H."/>
            <person name="Walenz B.P."/>
            <person name="Xu W."/>
            <person name="Zhang H.J."/>
            <person name="Zou Z."/>
            <person name="Batterham P."/>
            <person name="Edwards O.R."/>
            <person name="Feyereisen R."/>
            <person name="Gibbs R.A."/>
            <person name="Heckel D.G."/>
            <person name="McGrath A."/>
            <person name="Robin C."/>
            <person name="Scherer S.E."/>
            <person name="Worley K.C."/>
            <person name="Wu Y.D."/>
        </authorList>
    </citation>
    <scope>NUCLEOTIDE SEQUENCE [LARGE SCALE GENOMIC DNA]</scope>
    <source>
        <strain evidence="2">Harm_GR_Male_#8</strain>
        <tissue evidence="2">Whole organism</tissue>
    </source>
</reference>
<sequence>MTASQKEATVSHSSRPGPWHESGPDALDEDPAVSFPCRALLDCEVHRVLETVRTVVTHGRHLMTDSILPKTTVSGEDLRHAVNEGAVTPPEPLLKEVPTMVACPNPVPLSSTGVRLTGF</sequence>
<feature type="region of interest" description="Disordered" evidence="1">
    <location>
        <begin position="1"/>
        <end position="31"/>
    </location>
</feature>
<evidence type="ECO:0000313" key="3">
    <source>
        <dbReference type="Proteomes" id="UP000249218"/>
    </source>
</evidence>
<dbReference type="AlphaFoldDB" id="A0A2W1BLZ4"/>
<organism evidence="2 3">
    <name type="scientific">Helicoverpa armigera</name>
    <name type="common">Cotton bollworm</name>
    <name type="synonym">Heliothis armigera</name>
    <dbReference type="NCBI Taxonomy" id="29058"/>
    <lineage>
        <taxon>Eukaryota</taxon>
        <taxon>Metazoa</taxon>
        <taxon>Ecdysozoa</taxon>
        <taxon>Arthropoda</taxon>
        <taxon>Hexapoda</taxon>
        <taxon>Insecta</taxon>
        <taxon>Pterygota</taxon>
        <taxon>Neoptera</taxon>
        <taxon>Endopterygota</taxon>
        <taxon>Lepidoptera</taxon>
        <taxon>Glossata</taxon>
        <taxon>Ditrysia</taxon>
        <taxon>Noctuoidea</taxon>
        <taxon>Noctuidae</taxon>
        <taxon>Heliothinae</taxon>
        <taxon>Helicoverpa</taxon>
    </lineage>
</organism>
<protein>
    <submittedName>
        <fullName evidence="2">Uncharacterized protein</fullName>
    </submittedName>
</protein>
<name>A0A2W1BLZ4_HELAM</name>